<evidence type="ECO:0000313" key="5">
    <source>
        <dbReference type="Proteomes" id="UP000246018"/>
    </source>
</evidence>
<accession>A0A2T8F9Z9</accession>
<keyword evidence="2" id="KW-0378">Hydrolase</keyword>
<dbReference type="InterPro" id="IPR006683">
    <property type="entry name" value="Thioestr_dom"/>
</dbReference>
<dbReference type="CDD" id="cd03443">
    <property type="entry name" value="PaaI_thioesterase"/>
    <property type="match status" value="1"/>
</dbReference>
<dbReference type="SUPFAM" id="SSF54637">
    <property type="entry name" value="Thioesterase/thiol ester dehydrase-isomerase"/>
    <property type="match status" value="1"/>
</dbReference>
<feature type="domain" description="Thioesterase" evidence="3">
    <location>
        <begin position="63"/>
        <end position="140"/>
    </location>
</feature>
<dbReference type="EMBL" id="QDGZ01000005">
    <property type="protein sequence ID" value="PVG82546.1"/>
    <property type="molecule type" value="Genomic_DNA"/>
</dbReference>
<dbReference type="AlphaFoldDB" id="A0A2T8F9Z9"/>
<keyword evidence="5" id="KW-1185">Reference proteome</keyword>
<dbReference type="Gene3D" id="3.10.129.10">
    <property type="entry name" value="Hotdog Thioesterase"/>
    <property type="match status" value="1"/>
</dbReference>
<reference evidence="4 5" key="1">
    <citation type="submission" date="2018-04" db="EMBL/GenBank/DDBJ databases">
        <title>Genome of Nocardioides gansuensis WSJ-1.</title>
        <authorList>
            <person name="Wu S."/>
            <person name="Wang G."/>
        </authorList>
    </citation>
    <scope>NUCLEOTIDE SEQUENCE [LARGE SCALE GENOMIC DNA]</scope>
    <source>
        <strain evidence="4 5">WSJ-1</strain>
    </source>
</reference>
<gene>
    <name evidence="4" type="ORF">DDE18_11955</name>
</gene>
<dbReference type="PANTHER" id="PTHR21660">
    <property type="entry name" value="THIOESTERASE SUPERFAMILY MEMBER-RELATED"/>
    <property type="match status" value="1"/>
</dbReference>
<sequence>MPGQWNFEALAAMDGLGQLQAIEQGLMPPPPVMATVDMCGFHAERGSVTVRMYAQSFHYNPLGGVHGGMIATLLDTAAGCSVHSTLAVGEGYTSLDLSTKFLRPVTTESGLLTCVGKVISRGRRTALAEAQLTDETGRVLAHATSSCMIFS</sequence>
<comment type="caution">
    <text evidence="4">The sequence shown here is derived from an EMBL/GenBank/DDBJ whole genome shotgun (WGS) entry which is preliminary data.</text>
</comment>
<organism evidence="4 5">
    <name type="scientific">Nocardioides gansuensis</name>
    <dbReference type="NCBI Taxonomy" id="2138300"/>
    <lineage>
        <taxon>Bacteria</taxon>
        <taxon>Bacillati</taxon>
        <taxon>Actinomycetota</taxon>
        <taxon>Actinomycetes</taxon>
        <taxon>Propionibacteriales</taxon>
        <taxon>Nocardioidaceae</taxon>
        <taxon>Nocardioides</taxon>
    </lineage>
</organism>
<evidence type="ECO:0000256" key="2">
    <source>
        <dbReference type="ARBA" id="ARBA00022801"/>
    </source>
</evidence>
<dbReference type="InterPro" id="IPR029069">
    <property type="entry name" value="HotDog_dom_sf"/>
</dbReference>
<evidence type="ECO:0000313" key="4">
    <source>
        <dbReference type="EMBL" id="PVG82546.1"/>
    </source>
</evidence>
<dbReference type="OrthoDB" id="9813282at2"/>
<dbReference type="InterPro" id="IPR003736">
    <property type="entry name" value="PAAI_dom"/>
</dbReference>
<protein>
    <submittedName>
        <fullName evidence="4">Aromatic compound degradation protein PaaI</fullName>
    </submittedName>
</protein>
<evidence type="ECO:0000256" key="1">
    <source>
        <dbReference type="ARBA" id="ARBA00008324"/>
    </source>
</evidence>
<evidence type="ECO:0000259" key="3">
    <source>
        <dbReference type="Pfam" id="PF03061"/>
    </source>
</evidence>
<dbReference type="PANTHER" id="PTHR21660:SF1">
    <property type="entry name" value="ACYL-COENZYME A THIOESTERASE 13"/>
    <property type="match status" value="1"/>
</dbReference>
<dbReference type="Pfam" id="PF03061">
    <property type="entry name" value="4HBT"/>
    <property type="match status" value="1"/>
</dbReference>
<dbReference type="GO" id="GO:0047617">
    <property type="term" value="F:fatty acyl-CoA hydrolase activity"/>
    <property type="evidence" value="ECO:0007669"/>
    <property type="project" value="InterPro"/>
</dbReference>
<name>A0A2T8F9Z9_9ACTN</name>
<dbReference type="NCBIfam" id="TIGR00369">
    <property type="entry name" value="unchar_dom_1"/>
    <property type="match status" value="1"/>
</dbReference>
<dbReference type="InterPro" id="IPR039298">
    <property type="entry name" value="ACOT13"/>
</dbReference>
<comment type="similarity">
    <text evidence="1">Belongs to the thioesterase PaaI family.</text>
</comment>
<dbReference type="Proteomes" id="UP000246018">
    <property type="component" value="Unassembled WGS sequence"/>
</dbReference>
<proteinExistence type="inferred from homology"/>